<dbReference type="Gene3D" id="3.40.1090.10">
    <property type="entry name" value="Cytosolic phospholipase A2 catalytic domain"/>
    <property type="match status" value="1"/>
</dbReference>
<dbReference type="GO" id="GO:0004620">
    <property type="term" value="F:phospholipase activity"/>
    <property type="evidence" value="ECO:0007669"/>
    <property type="project" value="TreeGrafter"/>
</dbReference>
<keyword evidence="3" id="KW-1185">Reference proteome</keyword>
<evidence type="ECO:0000256" key="1">
    <source>
        <dbReference type="ARBA" id="ARBA00022963"/>
    </source>
</evidence>
<proteinExistence type="predicted"/>
<evidence type="ECO:0000313" key="3">
    <source>
        <dbReference type="Proteomes" id="UP000657918"/>
    </source>
</evidence>
<dbReference type="GO" id="GO:0016042">
    <property type="term" value="P:lipid catabolic process"/>
    <property type="evidence" value="ECO:0007669"/>
    <property type="project" value="UniProtKB-KW"/>
</dbReference>
<comment type="caution">
    <text evidence="2">The sequence shown here is derived from an EMBL/GenBank/DDBJ whole genome shotgun (WGS) entry which is preliminary data.</text>
</comment>
<gene>
    <name evidence="2" type="ORF">SADUNF_Sadunf18G0118800</name>
</gene>
<keyword evidence="1" id="KW-0442">Lipid degradation</keyword>
<dbReference type="Proteomes" id="UP000657918">
    <property type="component" value="Unassembled WGS sequence"/>
</dbReference>
<dbReference type="OrthoDB" id="1658288at2759"/>
<name>A0A835J795_9ROSI</name>
<organism evidence="2 3">
    <name type="scientific">Salix dunnii</name>
    <dbReference type="NCBI Taxonomy" id="1413687"/>
    <lineage>
        <taxon>Eukaryota</taxon>
        <taxon>Viridiplantae</taxon>
        <taxon>Streptophyta</taxon>
        <taxon>Embryophyta</taxon>
        <taxon>Tracheophyta</taxon>
        <taxon>Spermatophyta</taxon>
        <taxon>Magnoliopsida</taxon>
        <taxon>eudicotyledons</taxon>
        <taxon>Gunneridae</taxon>
        <taxon>Pentapetalae</taxon>
        <taxon>rosids</taxon>
        <taxon>fabids</taxon>
        <taxon>Malpighiales</taxon>
        <taxon>Salicaceae</taxon>
        <taxon>Saliceae</taxon>
        <taxon>Salix</taxon>
    </lineage>
</organism>
<accession>A0A835J795</accession>
<dbReference type="AlphaFoldDB" id="A0A835J795"/>
<dbReference type="EMBL" id="JADGMS010000018">
    <property type="protein sequence ID" value="KAF9663059.1"/>
    <property type="molecule type" value="Genomic_DNA"/>
</dbReference>
<evidence type="ECO:0000313" key="2">
    <source>
        <dbReference type="EMBL" id="KAF9663059.1"/>
    </source>
</evidence>
<protein>
    <submittedName>
        <fullName evidence="2">Uncharacterized protein</fullName>
    </submittedName>
</protein>
<dbReference type="PANTHER" id="PTHR32176:SF116">
    <property type="entry name" value="PATATIN"/>
    <property type="match status" value="1"/>
</dbReference>
<sequence>MTILSIDCGGVRDIVPTEVPSVLESKLSTGGLMTSMLTAPNDENRPLFASKDIAKFYKDHSLGTKLRQQIKRMSYDQSLKKTRLRHCGSYRCKQRILLCLEFDPFDFSTFLTEAHWHKLKDIR</sequence>
<dbReference type="PANTHER" id="PTHR32176">
    <property type="entry name" value="XYLOSE ISOMERASE"/>
    <property type="match status" value="1"/>
</dbReference>
<dbReference type="GO" id="GO:0047372">
    <property type="term" value="F:monoacylglycerol lipase activity"/>
    <property type="evidence" value="ECO:0007669"/>
    <property type="project" value="TreeGrafter"/>
</dbReference>
<keyword evidence="1" id="KW-0443">Lipid metabolism</keyword>
<reference evidence="2 3" key="1">
    <citation type="submission" date="2020-10" db="EMBL/GenBank/DDBJ databases">
        <title>Plant Genome Project.</title>
        <authorList>
            <person name="Zhang R.-G."/>
        </authorList>
    </citation>
    <scope>NUCLEOTIDE SEQUENCE [LARGE SCALE GENOMIC DNA]</scope>
    <source>
        <strain evidence="2">FAFU-HL-1</strain>
        <tissue evidence="2">Leaf</tissue>
    </source>
</reference>